<feature type="transmembrane region" description="Helical" evidence="1">
    <location>
        <begin position="167"/>
        <end position="188"/>
    </location>
</feature>
<proteinExistence type="predicted"/>
<gene>
    <name evidence="2" type="ORF">PTSG_03426</name>
</gene>
<organism evidence="3">
    <name type="scientific">Salpingoeca rosetta (strain ATCC 50818 / BSB-021)</name>
    <dbReference type="NCBI Taxonomy" id="946362"/>
    <lineage>
        <taxon>Eukaryota</taxon>
        <taxon>Choanoflagellata</taxon>
        <taxon>Craspedida</taxon>
        <taxon>Salpingoecidae</taxon>
        <taxon>Salpingoeca</taxon>
    </lineage>
</organism>
<keyword evidence="1" id="KW-1133">Transmembrane helix</keyword>
<dbReference type="OMA" id="IQESSHM"/>
<dbReference type="OrthoDB" id="5673at2759"/>
<keyword evidence="3" id="KW-1185">Reference proteome</keyword>
<dbReference type="PANTHER" id="PTHR31303">
    <property type="entry name" value="CTP-DEPENDENT DIACYLGLYCEROL KINASE 1"/>
    <property type="match status" value="1"/>
</dbReference>
<dbReference type="GO" id="GO:0004143">
    <property type="term" value="F:ATP-dependent diacylglycerol kinase activity"/>
    <property type="evidence" value="ECO:0007669"/>
    <property type="project" value="InterPro"/>
</dbReference>
<dbReference type="GO" id="GO:0006654">
    <property type="term" value="P:phosphatidic acid biosynthetic process"/>
    <property type="evidence" value="ECO:0007669"/>
    <property type="project" value="TreeGrafter"/>
</dbReference>
<dbReference type="PANTHER" id="PTHR31303:SF1">
    <property type="entry name" value="CTP-DEPENDENT DIACYLGLYCEROL KINASE 1"/>
    <property type="match status" value="1"/>
</dbReference>
<feature type="transmembrane region" description="Helical" evidence="1">
    <location>
        <begin position="63"/>
        <end position="82"/>
    </location>
</feature>
<accession>F2U560</accession>
<dbReference type="GO" id="GO:0005789">
    <property type="term" value="C:endoplasmic reticulum membrane"/>
    <property type="evidence" value="ECO:0007669"/>
    <property type="project" value="TreeGrafter"/>
</dbReference>
<feature type="transmembrane region" description="Helical" evidence="1">
    <location>
        <begin position="126"/>
        <end position="146"/>
    </location>
</feature>
<dbReference type="KEGG" id="sre:PTSG_03426"/>
<dbReference type="eggNOG" id="KOG4453">
    <property type="taxonomic scope" value="Eukaryota"/>
</dbReference>
<dbReference type="AlphaFoldDB" id="F2U560"/>
<dbReference type="InParanoid" id="F2U560"/>
<dbReference type="GeneID" id="16076599"/>
<evidence type="ECO:0000313" key="2">
    <source>
        <dbReference type="EMBL" id="EGD82776.1"/>
    </source>
</evidence>
<dbReference type="STRING" id="946362.F2U560"/>
<evidence type="ECO:0000313" key="3">
    <source>
        <dbReference type="Proteomes" id="UP000007799"/>
    </source>
</evidence>
<keyword evidence="1" id="KW-0812">Transmembrane</keyword>
<feature type="transmembrane region" description="Helical" evidence="1">
    <location>
        <begin position="103"/>
        <end position="120"/>
    </location>
</feature>
<dbReference type="RefSeq" id="XP_004996012.1">
    <property type="nucleotide sequence ID" value="XM_004995955.1"/>
</dbReference>
<dbReference type="EMBL" id="GL832961">
    <property type="protein sequence ID" value="EGD82776.1"/>
    <property type="molecule type" value="Genomic_DNA"/>
</dbReference>
<dbReference type="InterPro" id="IPR037997">
    <property type="entry name" value="Dgk1-like"/>
</dbReference>
<dbReference type="Proteomes" id="UP000007799">
    <property type="component" value="Unassembled WGS sequence"/>
</dbReference>
<protein>
    <recommendedName>
        <fullName evidence="4">Dolichol kinase</fullName>
    </recommendedName>
</protein>
<evidence type="ECO:0000256" key="1">
    <source>
        <dbReference type="SAM" id="Phobius"/>
    </source>
</evidence>
<reference evidence="2" key="1">
    <citation type="submission" date="2009-08" db="EMBL/GenBank/DDBJ databases">
        <title>Annotation of Salpingoeca rosetta.</title>
        <authorList>
            <consortium name="The Broad Institute Genome Sequencing Platform"/>
            <person name="Russ C."/>
            <person name="Cuomo C."/>
            <person name="Burger G."/>
            <person name="Gray M.W."/>
            <person name="Holland P.W.H."/>
            <person name="King N."/>
            <person name="Lang F.B.F."/>
            <person name="Roger A.J."/>
            <person name="Ruiz-Trillo I."/>
            <person name="Young S.K."/>
            <person name="Zeng Q."/>
            <person name="Gargeya S."/>
            <person name="Alvarado L."/>
            <person name="Berlin A."/>
            <person name="Chapman S.B."/>
            <person name="Chen Z."/>
            <person name="Freedman E."/>
            <person name="Gellesch M."/>
            <person name="Goldberg J."/>
            <person name="Griggs A."/>
            <person name="Gujja S."/>
            <person name="Heilman E."/>
            <person name="Heiman D."/>
            <person name="Howarth C."/>
            <person name="Mehta T."/>
            <person name="Neiman D."/>
            <person name="Pearson M."/>
            <person name="Roberts A."/>
            <person name="Saif S."/>
            <person name="Shea T."/>
            <person name="Shenoy N."/>
            <person name="Sisk P."/>
            <person name="Stolte C."/>
            <person name="Sykes S."/>
            <person name="White J."/>
            <person name="Yandava C."/>
            <person name="Haas B."/>
            <person name="Nusbaum C."/>
            <person name="Birren B."/>
        </authorList>
    </citation>
    <scope>NUCLEOTIDE SEQUENCE [LARGE SCALE GENOMIC DNA]</scope>
    <source>
        <strain evidence="2">ATCC 50818</strain>
    </source>
</reference>
<name>F2U560_SALR5</name>
<keyword evidence="1" id="KW-0472">Membrane</keyword>
<sequence length="237" mass="25350">MHVLVSYAVTGAVCLALEQGLRALAGHQVVSSVTARRLTHALMGPVFMGCWPLFSATPTTQEALLAASVPLLVTLKFALIGFGILNDDFTVRMLCRHGDRTEILYGPVQYGIIFTTATALYFQSPLAVVCLMNLCVGDVMAAILGARYGKTRWPLPVGNPKTILGSVAFLVSSFPASWLMLHTMGLVLPSMHPLPTTAQLGVVSTAAALVEALSPSKLDNITVFLSTLFIYHTFITA</sequence>
<evidence type="ECO:0008006" key="4">
    <source>
        <dbReference type="Google" id="ProtNLM"/>
    </source>
</evidence>